<organism evidence="12 13">
    <name type="scientific">Oreochromis niloticus</name>
    <name type="common">Nile tilapia</name>
    <name type="synonym">Tilapia nilotica</name>
    <dbReference type="NCBI Taxonomy" id="8128"/>
    <lineage>
        <taxon>Eukaryota</taxon>
        <taxon>Metazoa</taxon>
        <taxon>Chordata</taxon>
        <taxon>Craniata</taxon>
        <taxon>Vertebrata</taxon>
        <taxon>Euteleostomi</taxon>
        <taxon>Actinopterygii</taxon>
        <taxon>Neopterygii</taxon>
        <taxon>Teleostei</taxon>
        <taxon>Neoteleostei</taxon>
        <taxon>Acanthomorphata</taxon>
        <taxon>Ovalentaria</taxon>
        <taxon>Cichlomorphae</taxon>
        <taxon>Cichliformes</taxon>
        <taxon>Cichlidae</taxon>
        <taxon>African cichlids</taxon>
        <taxon>Pseudocrenilabrinae</taxon>
        <taxon>Oreochromini</taxon>
        <taxon>Oreochromis</taxon>
    </lineage>
</organism>
<feature type="compositionally biased region" description="Basic and acidic residues" evidence="7">
    <location>
        <begin position="286"/>
        <end position="299"/>
    </location>
</feature>
<dbReference type="Pfam" id="PF06292">
    <property type="entry name" value="MUN"/>
    <property type="match status" value="1"/>
</dbReference>
<evidence type="ECO:0000256" key="1">
    <source>
        <dbReference type="ARBA" id="ARBA00022483"/>
    </source>
</evidence>
<dbReference type="GO" id="GO:0005543">
    <property type="term" value="F:phospholipid binding"/>
    <property type="evidence" value="ECO:0007669"/>
    <property type="project" value="InterPro"/>
</dbReference>
<evidence type="ECO:0000256" key="5">
    <source>
        <dbReference type="ARBA" id="ARBA00022833"/>
    </source>
</evidence>
<reference evidence="12" key="3">
    <citation type="submission" date="2025-09" db="UniProtKB">
        <authorList>
            <consortium name="Ensembl"/>
        </authorList>
    </citation>
    <scope>IDENTIFICATION</scope>
</reference>
<dbReference type="PROSITE" id="PS51258">
    <property type="entry name" value="MHD1"/>
    <property type="match status" value="1"/>
</dbReference>
<feature type="region of interest" description="Disordered" evidence="7">
    <location>
        <begin position="172"/>
        <end position="202"/>
    </location>
</feature>
<evidence type="ECO:0000256" key="3">
    <source>
        <dbReference type="ARBA" id="ARBA00022737"/>
    </source>
</evidence>
<dbReference type="SMART" id="SM00239">
    <property type="entry name" value="C2"/>
    <property type="match status" value="3"/>
</dbReference>
<reference evidence="13" key="1">
    <citation type="submission" date="2012-01" db="EMBL/GenBank/DDBJ databases">
        <title>The Genome Sequence of Oreochromis niloticus (Nile Tilapia).</title>
        <authorList>
            <consortium name="Broad Institute Genome Assembly Team"/>
            <consortium name="Broad Institute Sequencing Platform"/>
            <person name="Di Palma F."/>
            <person name="Johnson J."/>
            <person name="Lander E.S."/>
            <person name="Lindblad-Toh K."/>
        </authorList>
    </citation>
    <scope>NUCLEOTIDE SEQUENCE [LARGE SCALE GENOMIC DNA]</scope>
</reference>
<evidence type="ECO:0000256" key="4">
    <source>
        <dbReference type="ARBA" id="ARBA00022771"/>
    </source>
</evidence>
<dbReference type="InterPro" id="IPR037302">
    <property type="entry name" value="Unc-13_C2B"/>
</dbReference>
<dbReference type="PROSITE" id="PS51259">
    <property type="entry name" value="MHD2"/>
    <property type="match status" value="1"/>
</dbReference>
<dbReference type="GO" id="GO:0016082">
    <property type="term" value="P:synaptic vesicle priming"/>
    <property type="evidence" value="ECO:0007669"/>
    <property type="project" value="TreeGrafter"/>
</dbReference>
<dbReference type="InterPro" id="IPR014772">
    <property type="entry name" value="Munc13_dom-2"/>
</dbReference>
<dbReference type="GO" id="GO:0008270">
    <property type="term" value="F:zinc ion binding"/>
    <property type="evidence" value="ECO:0007669"/>
    <property type="project" value="UniProtKB-KW"/>
</dbReference>
<dbReference type="PROSITE" id="PS00479">
    <property type="entry name" value="ZF_DAG_PE_1"/>
    <property type="match status" value="1"/>
</dbReference>
<dbReference type="GO" id="GO:0016081">
    <property type="term" value="P:synaptic vesicle docking"/>
    <property type="evidence" value="ECO:0007669"/>
    <property type="project" value="TreeGrafter"/>
</dbReference>
<dbReference type="GeneTree" id="ENSGT00940000161905"/>
<dbReference type="PROSITE" id="PS50081">
    <property type="entry name" value="ZF_DAG_PE_2"/>
    <property type="match status" value="1"/>
</dbReference>
<feature type="compositionally biased region" description="Basic and acidic residues" evidence="7">
    <location>
        <begin position="172"/>
        <end position="184"/>
    </location>
</feature>
<dbReference type="InterPro" id="IPR027080">
    <property type="entry name" value="Unc-13"/>
</dbReference>
<dbReference type="Proteomes" id="UP000005207">
    <property type="component" value="Linkage group LG23"/>
</dbReference>
<dbReference type="Pfam" id="PF00168">
    <property type="entry name" value="C2"/>
    <property type="match status" value="3"/>
</dbReference>
<keyword evidence="2" id="KW-0479">Metal-binding</keyword>
<feature type="compositionally biased region" description="Polar residues" evidence="7">
    <location>
        <begin position="234"/>
        <end position="253"/>
    </location>
</feature>
<name>A0A669ETP7_ORENI</name>
<feature type="domain" description="C2" evidence="8">
    <location>
        <begin position="1"/>
        <end position="98"/>
    </location>
</feature>
<evidence type="ECO:0000313" key="12">
    <source>
        <dbReference type="Ensembl" id="ENSONIP00000074745.1"/>
    </source>
</evidence>
<feature type="region of interest" description="Disordered" evidence="7">
    <location>
        <begin position="232"/>
        <end position="274"/>
    </location>
</feature>
<accession>A0A669ETP7</accession>
<feature type="domain" description="C2" evidence="8">
    <location>
        <begin position="549"/>
        <end position="673"/>
    </location>
</feature>
<evidence type="ECO:0000259" key="11">
    <source>
        <dbReference type="PROSITE" id="PS51259"/>
    </source>
</evidence>
<dbReference type="GO" id="GO:0042734">
    <property type="term" value="C:presynaptic membrane"/>
    <property type="evidence" value="ECO:0007669"/>
    <property type="project" value="TreeGrafter"/>
</dbReference>
<dbReference type="GO" id="GO:0099525">
    <property type="term" value="P:presynaptic dense core vesicle exocytosis"/>
    <property type="evidence" value="ECO:0007669"/>
    <property type="project" value="TreeGrafter"/>
</dbReference>
<dbReference type="Gene3D" id="1.20.58.1100">
    <property type="match status" value="1"/>
</dbReference>
<dbReference type="InterPro" id="IPR000008">
    <property type="entry name" value="C2_dom"/>
</dbReference>
<keyword evidence="1" id="KW-0268">Exocytosis</keyword>
<keyword evidence="6" id="KW-0106">Calcium</keyword>
<dbReference type="Ensembl" id="ENSONIT00000062892.1">
    <property type="protein sequence ID" value="ENSONIP00000074745.1"/>
    <property type="gene ID" value="ENSONIG00000004832.2"/>
</dbReference>
<dbReference type="FunFam" id="3.30.60.20:FF:000001">
    <property type="entry name" value="Protein unc-13 homolog B"/>
    <property type="match status" value="1"/>
</dbReference>
<dbReference type="InterPro" id="IPR014770">
    <property type="entry name" value="Munc13_1"/>
</dbReference>
<dbReference type="PROSITE" id="PS50004">
    <property type="entry name" value="C2"/>
    <property type="match status" value="3"/>
</dbReference>
<dbReference type="InterPro" id="IPR035892">
    <property type="entry name" value="C2_domain_sf"/>
</dbReference>
<feature type="domain" description="MHD2" evidence="11">
    <location>
        <begin position="1216"/>
        <end position="1347"/>
    </location>
</feature>
<feature type="domain" description="MHD1" evidence="10">
    <location>
        <begin position="973"/>
        <end position="1111"/>
    </location>
</feature>
<dbReference type="Gene3D" id="3.30.60.20">
    <property type="match status" value="1"/>
</dbReference>
<dbReference type="PANTHER" id="PTHR10480">
    <property type="entry name" value="PROTEIN UNC-13 HOMOLOG"/>
    <property type="match status" value="1"/>
</dbReference>
<dbReference type="Pfam" id="PF00130">
    <property type="entry name" value="C1_1"/>
    <property type="match status" value="1"/>
</dbReference>
<dbReference type="FunFam" id="2.60.40.150:FF:000002">
    <property type="entry name" value="Protein unc-13 homolog B"/>
    <property type="match status" value="1"/>
</dbReference>
<dbReference type="Gene3D" id="1.10.357.50">
    <property type="match status" value="1"/>
</dbReference>
<dbReference type="FunFam" id="2.60.40.150:FF:000031">
    <property type="entry name" value="Protein unc-13 homolog B"/>
    <property type="match status" value="1"/>
</dbReference>
<dbReference type="SMART" id="SM00109">
    <property type="entry name" value="C1"/>
    <property type="match status" value="1"/>
</dbReference>
<feature type="domain" description="C2" evidence="8">
    <location>
        <begin position="1361"/>
        <end position="1488"/>
    </location>
</feature>
<evidence type="ECO:0000256" key="2">
    <source>
        <dbReference type="ARBA" id="ARBA00022723"/>
    </source>
</evidence>
<dbReference type="GO" id="GO:0098831">
    <property type="term" value="C:presynaptic active zone cytoplasmic component"/>
    <property type="evidence" value="ECO:0007669"/>
    <property type="project" value="TreeGrafter"/>
</dbReference>
<dbReference type="GO" id="GO:0061789">
    <property type="term" value="P:dense core granule priming"/>
    <property type="evidence" value="ECO:0007669"/>
    <property type="project" value="TreeGrafter"/>
</dbReference>
<dbReference type="SUPFAM" id="SSF57889">
    <property type="entry name" value="Cysteine-rich domain"/>
    <property type="match status" value="1"/>
</dbReference>
<feature type="region of interest" description="Disordered" evidence="7">
    <location>
        <begin position="280"/>
        <end position="299"/>
    </location>
</feature>
<protein>
    <submittedName>
        <fullName evidence="12">Unc-13 homolog A (C. elegans)</fullName>
    </submittedName>
</protein>
<evidence type="ECO:0000256" key="6">
    <source>
        <dbReference type="ARBA" id="ARBA00022837"/>
    </source>
</evidence>
<dbReference type="FunFam" id="2.60.40.150:FF:000014">
    <property type="entry name" value="protein unc-13 homolog B"/>
    <property type="match status" value="1"/>
</dbReference>
<evidence type="ECO:0000256" key="7">
    <source>
        <dbReference type="SAM" id="MobiDB-lite"/>
    </source>
</evidence>
<evidence type="ECO:0000259" key="10">
    <source>
        <dbReference type="PROSITE" id="PS51258"/>
    </source>
</evidence>
<dbReference type="GO" id="GO:0017075">
    <property type="term" value="F:syntaxin-1 binding"/>
    <property type="evidence" value="ECO:0007669"/>
    <property type="project" value="TreeGrafter"/>
</dbReference>
<dbReference type="Gene3D" id="2.60.40.150">
    <property type="entry name" value="C2 domain"/>
    <property type="match status" value="3"/>
</dbReference>
<dbReference type="PANTHER" id="PTHR10480:SF1">
    <property type="entry name" value="PROTEIN UNC-13 HOMOLOG A"/>
    <property type="match status" value="1"/>
</dbReference>
<dbReference type="GO" id="GO:0005509">
    <property type="term" value="F:calcium ion binding"/>
    <property type="evidence" value="ECO:0007669"/>
    <property type="project" value="InterPro"/>
</dbReference>
<dbReference type="PRINTS" id="PR00360">
    <property type="entry name" value="C2DOMAIN"/>
</dbReference>
<dbReference type="GO" id="GO:0005516">
    <property type="term" value="F:calmodulin binding"/>
    <property type="evidence" value="ECO:0007669"/>
    <property type="project" value="TreeGrafter"/>
</dbReference>
<evidence type="ECO:0000259" key="8">
    <source>
        <dbReference type="PROSITE" id="PS50004"/>
    </source>
</evidence>
<feature type="domain" description="Phorbol-ester/DAG-type" evidence="9">
    <location>
        <begin position="443"/>
        <end position="493"/>
    </location>
</feature>
<dbReference type="SMART" id="SM01145">
    <property type="entry name" value="DUF1041"/>
    <property type="match status" value="1"/>
</dbReference>
<dbReference type="CDD" id="cd08395">
    <property type="entry name" value="C2C_Munc13"/>
    <property type="match status" value="1"/>
</dbReference>
<dbReference type="CDD" id="cd08394">
    <property type="entry name" value="C2A_Munc13"/>
    <property type="match status" value="1"/>
</dbReference>
<dbReference type="GO" id="GO:0031594">
    <property type="term" value="C:neuromuscular junction"/>
    <property type="evidence" value="ECO:0007669"/>
    <property type="project" value="TreeGrafter"/>
</dbReference>
<keyword evidence="3" id="KW-0677">Repeat</keyword>
<proteinExistence type="predicted"/>
<sequence>LSLNLTSVKRSNHQGLNTKKFNTYVTLKVQNVKSTTIAVRGSQPCWEQDFMFEINRLDLGLTVEVWNKGLIWDTMVGTLWIPLRSIRQSNEEGPGQWLTLDSNVIMAENEICGTKDPTFHRLLLDTRFELPLDIPEEEARYWAKKLEQLNAMRDQDVRVFILLNTLHYEDPDSAVDDRDSDYRSETSNSIPPPYYTTSQPNASMHQYPMRHQHYRHSYTDDINELDYDHRAMSPTDSRYASSGELSRGSSQLSEEFVPEDGESLRGSEFYDENDSYHSCHSSVSYGKEDSPGWDGEDHQGIYSDEGGYLKDGGEEGLDFFLKPYFSFPKREIMEPGPARAKANWLRLFSRVRLQLQESILITHGRSWLSGGMGGALYSIDSMPDLRKRKAMPLVSDLSLVQNSRKAGITSALTSSTLHNEELKSHVYKKTLQALIYPISCTTPHNFEVWTATTPTYCYECEGLLWGIARQGMRCTECGVKCHEKCQDLLNADCLQRAAEKSSKHGAEDRTQNIIMVLKDRMKIRERNKPEIFELIQEVFTVPKSTHVTQMKQIKQSVLDGTSKWSAKISITVLCAQGLQAKDKTGSSDPYVTVQVGKTKKRTKTIYGNLNPVWEETFNFECHNSSDRIKVRVWDEDDDIKSRVKQKFKRESDDFLGQTIIEVRTLSGEMDVWYNLDKRTDKSAVSGAIRMHISVEIKGEETVAPYHVQYTCLHENLFHYVTDIQNNGVVKIPDAKGDDAWKVYFEETPQEIVDEFAMRYGVESIYQAMTHFACLSSKYMCPGVPAVMSTLLANINAYYAHTTQATNNVSASDRFAASNFGKERFVKLLDQLHNSLRIDLSMYRNNFPASSPERLQDLKSTVDLLTSITFFRMKVQELQSPPRASQVVKDCVKACLNSTYEYIFNNCHELYSREYQAKQGAVPPEEQGPSIKNLDFWSKFITLIVSIIEEDKNSYTPCLNQPAGNAGSLNSPGNMCFLLFTEHEKNRLCKSADYMNLHFKVKWLYNEYCKDLPFFKSRVPEYPAWFEPFVIQWLDENEEVSRDFLHGALERDKKDGVKVSSSLPPHLSLSPLEDTLHKSRKKIFPYNFSFSLRCCFLLQTISNVLLSYADIISKLFANYVTMEKVPCILINNIQQLRVQLEKMFEAMGGKDLCVEASDILKDLQVKLNNVMDDLSRVFAVSFQPHIEENVKQMGDILAQVKGTSNVGNASSVAQDADNVLQPIMEFLDSNLTLFAKICEKTVLKRVLKELWKLVMNTMEKTIVLPPLTDQTVRAHRSINEHMVREEAKALTPKQCAVIELALDTIKQYFHAGGVGLKKTFLEKSPDLQSLHYALSLYTQATDKLIKTFVQSQNAQGSGVDDAVGEVSIHVEIFTHPNTGEHKVTVKVVAANDLRWQTQGIFRPFVEVYIIGPHLSDKKRKYATKSKNNSWAPKYNETFTFTLSNEVGPECYELQVCVKDYCFAREDRTVGMAVLQLKDVAPKGSAACWLPLGKRIHMDETGLTVLRILSQRNNDDVAKEFVKLKSDQRSAEEGRS</sequence>
<feature type="compositionally biased region" description="Polar residues" evidence="7">
    <location>
        <begin position="185"/>
        <end position="202"/>
    </location>
</feature>
<keyword evidence="5" id="KW-0862">Zinc</keyword>
<dbReference type="GO" id="GO:0043195">
    <property type="term" value="C:terminal bouton"/>
    <property type="evidence" value="ECO:0007669"/>
    <property type="project" value="TreeGrafter"/>
</dbReference>
<dbReference type="CDD" id="cd20859">
    <property type="entry name" value="C1_Munc13-2-like"/>
    <property type="match status" value="1"/>
</dbReference>
<dbReference type="InterPro" id="IPR046349">
    <property type="entry name" value="C1-like_sf"/>
</dbReference>
<dbReference type="InterPro" id="IPR010439">
    <property type="entry name" value="MUN_dom"/>
</dbReference>
<dbReference type="CDD" id="cd04027">
    <property type="entry name" value="C2B_Munc13"/>
    <property type="match status" value="1"/>
</dbReference>
<dbReference type="SUPFAM" id="SSF49562">
    <property type="entry name" value="C2 domain (Calcium/lipid-binding domain, CaLB)"/>
    <property type="match status" value="3"/>
</dbReference>
<dbReference type="FunFam" id="1.20.58.1100:FF:000002">
    <property type="entry name" value="Unc-13, isoform C"/>
    <property type="match status" value="1"/>
</dbReference>
<gene>
    <name evidence="12" type="primary">UNC13A</name>
    <name evidence="12" type="synonym">unc13a</name>
</gene>
<dbReference type="GO" id="GO:0019992">
    <property type="term" value="F:diacylglycerol binding"/>
    <property type="evidence" value="ECO:0007669"/>
    <property type="project" value="InterPro"/>
</dbReference>
<keyword evidence="13" id="KW-1185">Reference proteome</keyword>
<keyword evidence="4" id="KW-0863">Zinc-finger</keyword>
<dbReference type="GO" id="GO:0030672">
    <property type="term" value="C:synaptic vesicle membrane"/>
    <property type="evidence" value="ECO:0007669"/>
    <property type="project" value="TreeGrafter"/>
</dbReference>
<evidence type="ECO:0000259" key="9">
    <source>
        <dbReference type="PROSITE" id="PS50081"/>
    </source>
</evidence>
<reference evidence="12" key="2">
    <citation type="submission" date="2025-08" db="UniProtKB">
        <authorList>
            <consortium name="Ensembl"/>
        </authorList>
    </citation>
    <scope>IDENTIFICATION</scope>
</reference>
<dbReference type="GO" id="GO:0035249">
    <property type="term" value="P:synaptic transmission, glutamatergic"/>
    <property type="evidence" value="ECO:0007669"/>
    <property type="project" value="TreeGrafter"/>
</dbReference>
<evidence type="ECO:0000313" key="13">
    <source>
        <dbReference type="Proteomes" id="UP000005207"/>
    </source>
</evidence>
<dbReference type="InterPro" id="IPR002219">
    <property type="entry name" value="PKC_DAG/PE"/>
</dbReference>